<dbReference type="PROSITE" id="PS51918">
    <property type="entry name" value="RADICAL_SAM"/>
    <property type="match status" value="1"/>
</dbReference>
<comment type="subunit">
    <text evidence="8">Homodimer.</text>
</comment>
<keyword evidence="6 8" id="KW-0411">Iron-sulfur</keyword>
<comment type="caution">
    <text evidence="10">The sequence shown here is derived from an EMBL/GenBank/DDBJ whole genome shotgun (WGS) entry which is preliminary data.</text>
</comment>
<evidence type="ECO:0000256" key="8">
    <source>
        <dbReference type="HAMAP-Rule" id="MF_00917"/>
    </source>
</evidence>
<comment type="cofactor">
    <cofactor evidence="8">
        <name>[4Fe-4S] cluster</name>
        <dbReference type="ChEBI" id="CHEBI:49883"/>
    </cofactor>
    <text evidence="8">Binds 1 [4Fe-4S] cluster. The cluster is coordinated with 3 cysteines and an exchangeable S-adenosyl-L-methionine.</text>
</comment>
<proteinExistence type="inferred from homology"/>
<feature type="binding site" evidence="8">
    <location>
        <begin position="14"/>
        <end position="16"/>
    </location>
    <ligand>
        <name>substrate</name>
    </ligand>
</feature>
<dbReference type="Gene3D" id="3.20.20.70">
    <property type="entry name" value="Aldolase class I"/>
    <property type="match status" value="1"/>
</dbReference>
<reference evidence="10 11" key="1">
    <citation type="submission" date="2021-05" db="EMBL/GenBank/DDBJ databases">
        <title>The draft genome of Geobacter chapellei DSM 13688.</title>
        <authorList>
            <person name="Xu Z."/>
            <person name="Masuda Y."/>
            <person name="Itoh H."/>
            <person name="Senoo K."/>
        </authorList>
    </citation>
    <scope>NUCLEOTIDE SEQUENCE [LARGE SCALE GENOMIC DNA]</scope>
    <source>
        <strain evidence="10 11">DSM 13688</strain>
    </source>
</reference>
<evidence type="ECO:0000256" key="7">
    <source>
        <dbReference type="ARBA" id="ARBA00023239"/>
    </source>
</evidence>
<sequence length="249" mass="27318">MSSPLYVSEMFSSIQGEGMLAGRRQIFIRLTECNLDCSYCDTAFERCDTCRMETGPGFNAFDSIPQPLALSAVLEKCATWIEQLPNAHHSISLTGGEPLLSSNMLKEWLPELRHKLPIHLETNGTMHLALETVVQHLDYISMDMKLPSTSGCTDNLWGLHRLFLKTAQGTDVSVKLVVGNESTRDEILEACDIITSVDRNIPLFLQPVTLAGGTVGITAVALLRLQGIASARLPNVMVIPQMHKLLGVA</sequence>
<keyword evidence="8" id="KW-0671">Queuosine biosynthesis</keyword>
<dbReference type="RefSeq" id="WP_214297330.1">
    <property type="nucleotide sequence ID" value="NZ_JAHDYS010000005.1"/>
</dbReference>
<feature type="binding site" evidence="8">
    <location>
        <position position="42"/>
    </location>
    <ligand>
        <name>Mg(2+)</name>
        <dbReference type="ChEBI" id="CHEBI:18420"/>
    </ligand>
</feature>
<dbReference type="SFLD" id="SFLDS00029">
    <property type="entry name" value="Radical_SAM"/>
    <property type="match status" value="1"/>
</dbReference>
<evidence type="ECO:0000313" key="11">
    <source>
        <dbReference type="Proteomes" id="UP000784128"/>
    </source>
</evidence>
<comment type="catalytic activity">
    <reaction evidence="8">
        <text>6-carboxy-5,6,7,8-tetrahydropterin + H(+) = 7-carboxy-7-carbaguanine + NH4(+)</text>
        <dbReference type="Rhea" id="RHEA:27974"/>
        <dbReference type="ChEBI" id="CHEBI:15378"/>
        <dbReference type="ChEBI" id="CHEBI:28938"/>
        <dbReference type="ChEBI" id="CHEBI:61032"/>
        <dbReference type="ChEBI" id="CHEBI:61036"/>
        <dbReference type="EC" id="4.3.99.3"/>
    </reaction>
</comment>
<keyword evidence="4 8" id="KW-0460">Magnesium</keyword>
<dbReference type="CDD" id="cd01335">
    <property type="entry name" value="Radical_SAM"/>
    <property type="match status" value="1"/>
</dbReference>
<dbReference type="InterPro" id="IPR058240">
    <property type="entry name" value="rSAM_sf"/>
</dbReference>
<protein>
    <recommendedName>
        <fullName evidence="8">7-carboxy-7-deazaguanine synthase</fullName>
        <shortName evidence="8">CDG synthase</shortName>
        <ecNumber evidence="8">4.3.99.3</ecNumber>
    </recommendedName>
    <alternativeName>
        <fullName evidence="8">Queuosine biosynthesis protein QueE</fullName>
    </alternativeName>
</protein>
<feature type="binding site" evidence="8">
    <location>
        <begin position="39"/>
        <end position="41"/>
    </location>
    <ligand>
        <name>S-adenosyl-L-methionine</name>
        <dbReference type="ChEBI" id="CHEBI:59789"/>
    </ligand>
</feature>
<dbReference type="PIRSF" id="PIRSF000370">
    <property type="entry name" value="QueE"/>
    <property type="match status" value="1"/>
</dbReference>
<comment type="caution">
    <text evidence="8">Lacks conserved residue(s) required for the propagation of feature annotation.</text>
</comment>
<evidence type="ECO:0000256" key="2">
    <source>
        <dbReference type="ARBA" id="ARBA00022691"/>
    </source>
</evidence>
<evidence type="ECO:0000256" key="5">
    <source>
        <dbReference type="ARBA" id="ARBA00023004"/>
    </source>
</evidence>
<feature type="binding site" evidence="8">
    <location>
        <position position="29"/>
    </location>
    <ligand>
        <name>substrate</name>
    </ligand>
</feature>
<feature type="binding site" evidence="8">
    <location>
        <position position="37"/>
    </location>
    <ligand>
        <name>[4Fe-4S] cluster</name>
        <dbReference type="ChEBI" id="CHEBI:49883"/>
        <note>4Fe-4S-S-AdoMet</note>
    </ligand>
</feature>
<evidence type="ECO:0000256" key="3">
    <source>
        <dbReference type="ARBA" id="ARBA00022723"/>
    </source>
</evidence>
<comment type="similarity">
    <text evidence="8">Belongs to the radical SAM superfamily. 7-carboxy-7-deazaguanine synthase family.</text>
</comment>
<name>A0ABS5U788_9BACT</name>
<dbReference type="PANTHER" id="PTHR42836">
    <property type="entry name" value="7-CARBOXY-7-DEAZAGUANINE SYNTHASE"/>
    <property type="match status" value="1"/>
</dbReference>
<dbReference type="SUPFAM" id="SSF102114">
    <property type="entry name" value="Radical SAM enzymes"/>
    <property type="match status" value="1"/>
</dbReference>
<keyword evidence="5 8" id="KW-0408">Iron</keyword>
<dbReference type="PANTHER" id="PTHR42836:SF1">
    <property type="entry name" value="7-CARBOXY-7-DEAZAGUANINE SYNTHASE"/>
    <property type="match status" value="1"/>
</dbReference>
<keyword evidence="11" id="KW-1185">Reference proteome</keyword>
<keyword evidence="1 8" id="KW-0004">4Fe-4S</keyword>
<dbReference type="InterPro" id="IPR024924">
    <property type="entry name" value="7-CO-7-deazaguanine_synth-like"/>
</dbReference>
<gene>
    <name evidence="8" type="primary">queE</name>
    <name evidence="10" type="ORF">KJB30_07030</name>
</gene>
<feature type="domain" description="Radical SAM core" evidence="9">
    <location>
        <begin position="20"/>
        <end position="249"/>
    </location>
</feature>
<organism evidence="10 11">
    <name type="scientific">Pelotalea chapellei</name>
    <dbReference type="NCBI Taxonomy" id="44671"/>
    <lineage>
        <taxon>Bacteria</taxon>
        <taxon>Pseudomonadati</taxon>
        <taxon>Thermodesulfobacteriota</taxon>
        <taxon>Desulfuromonadia</taxon>
        <taxon>Geobacterales</taxon>
        <taxon>Geobacteraceae</taxon>
        <taxon>Pelotalea</taxon>
    </lineage>
</organism>
<evidence type="ECO:0000256" key="4">
    <source>
        <dbReference type="ARBA" id="ARBA00022842"/>
    </source>
</evidence>
<evidence type="ECO:0000256" key="6">
    <source>
        <dbReference type="ARBA" id="ARBA00023014"/>
    </source>
</evidence>
<dbReference type="InterPro" id="IPR013785">
    <property type="entry name" value="Aldolase_TIM"/>
</dbReference>
<dbReference type="EMBL" id="JAHDYS010000005">
    <property type="protein sequence ID" value="MBT1071529.1"/>
    <property type="molecule type" value="Genomic_DNA"/>
</dbReference>
<feature type="binding site" evidence="8">
    <location>
        <position position="40"/>
    </location>
    <ligand>
        <name>[4Fe-4S] cluster</name>
        <dbReference type="ChEBI" id="CHEBI:49883"/>
        <note>4Fe-4S-S-AdoMet</note>
    </ligand>
</feature>
<accession>A0ABS5U788</accession>
<comment type="pathway">
    <text evidence="8">Purine metabolism; 7-cyano-7-deazaguanine biosynthesis.</text>
</comment>
<evidence type="ECO:0000256" key="1">
    <source>
        <dbReference type="ARBA" id="ARBA00022485"/>
    </source>
</evidence>
<dbReference type="InterPro" id="IPR007197">
    <property type="entry name" value="rSAM"/>
</dbReference>
<keyword evidence="2 8" id="KW-0949">S-adenosyl-L-methionine</keyword>
<evidence type="ECO:0000259" key="9">
    <source>
        <dbReference type="PROSITE" id="PS51918"/>
    </source>
</evidence>
<comment type="cofactor">
    <cofactor evidence="8">
        <name>Mg(2+)</name>
        <dbReference type="ChEBI" id="CHEBI:18420"/>
    </cofactor>
</comment>
<dbReference type="HAMAP" id="MF_00917">
    <property type="entry name" value="QueE"/>
    <property type="match status" value="1"/>
</dbReference>
<feature type="binding site" evidence="8">
    <location>
        <position position="94"/>
    </location>
    <ligand>
        <name>substrate</name>
    </ligand>
</feature>
<dbReference type="EC" id="4.3.99.3" evidence="8"/>
<comment type="function">
    <text evidence="8">Catalyzes the complex heterocyclic radical-mediated conversion of 6-carboxy-5,6,7,8-tetrahydropterin (CPH4) to 7-carboxy-7-deazaguanine (CDG), a step common to the biosynthetic pathways of all 7-deazapurine-containing compounds.</text>
</comment>
<evidence type="ECO:0000313" key="10">
    <source>
        <dbReference type="EMBL" id="MBT1071529.1"/>
    </source>
</evidence>
<feature type="binding site" evidence="8">
    <location>
        <position position="33"/>
    </location>
    <ligand>
        <name>[4Fe-4S] cluster</name>
        <dbReference type="ChEBI" id="CHEBI:49883"/>
        <note>4Fe-4S-S-AdoMet</note>
    </ligand>
</feature>
<keyword evidence="7 8" id="KW-0456">Lyase</keyword>
<keyword evidence="3 8" id="KW-0479">Metal-binding</keyword>
<comment type="cofactor">
    <cofactor evidence="8">
        <name>S-adenosyl-L-methionine</name>
        <dbReference type="ChEBI" id="CHEBI:59789"/>
    </cofactor>
    <text evidence="8">Binds 1 S-adenosyl-L-methionine per subunit.</text>
</comment>
<dbReference type="Pfam" id="PF04055">
    <property type="entry name" value="Radical_SAM"/>
    <property type="match status" value="1"/>
</dbReference>
<feature type="binding site" evidence="8">
    <location>
        <position position="96"/>
    </location>
    <ligand>
        <name>S-adenosyl-L-methionine</name>
        <dbReference type="ChEBI" id="CHEBI:59789"/>
    </ligand>
</feature>
<dbReference type="Proteomes" id="UP000784128">
    <property type="component" value="Unassembled WGS sequence"/>
</dbReference>